<keyword evidence="1" id="KW-0472">Membrane</keyword>
<organism evidence="2 3">
    <name type="scientific">Halorubrum lacusprofundi (strain ATCC 49239 / DSM 5036 / JCM 8891 / ACAM 34)</name>
    <dbReference type="NCBI Taxonomy" id="416348"/>
    <lineage>
        <taxon>Archaea</taxon>
        <taxon>Methanobacteriati</taxon>
        <taxon>Methanobacteriota</taxon>
        <taxon>Stenosarchaea group</taxon>
        <taxon>Halobacteria</taxon>
        <taxon>Halobacteriales</taxon>
        <taxon>Haloferacaceae</taxon>
        <taxon>Halorubrum</taxon>
    </lineage>
</organism>
<gene>
    <name evidence="2" type="ordered locus">Hlac_1858</name>
</gene>
<dbReference type="Proteomes" id="UP000000740">
    <property type="component" value="Chromosome 1"/>
</dbReference>
<evidence type="ECO:0000256" key="1">
    <source>
        <dbReference type="SAM" id="Phobius"/>
    </source>
</evidence>
<sequence>MSKDQVQTEDIDGDHLNSYLDRQIETYFHTQRRAERLIQLLIAASAIIITFTSEGVFNRVTNYLQSVENQSPIYLGDNIANLADLGTPLSLFVIMLSAIFLLDSIAWAIDVLTMPRLNSLLGAEKSYSTRLPLVSRDDIEDVQYGVNTTYNDKVRSDLKFNSNLLGKMGLYMSKSYERLLLALALLVPSMLLVFADLTQDPFWIISFCSFYVLAGSIYIVNKLVHTSWKNLELGKERLYHFIIIGPPFTQKYGFHGILYIISGLVAFIGYTLSFLTTIVFVLEVI</sequence>
<dbReference type="RefSeq" id="WP_015910566.1">
    <property type="nucleotide sequence ID" value="NC_012029.1"/>
</dbReference>
<feature type="transmembrane region" description="Helical" evidence="1">
    <location>
        <begin position="257"/>
        <end position="282"/>
    </location>
</feature>
<feature type="transmembrane region" description="Helical" evidence="1">
    <location>
        <begin position="89"/>
        <end position="109"/>
    </location>
</feature>
<keyword evidence="1" id="KW-1133">Transmembrane helix</keyword>
<accession>B9LPZ8</accession>
<protein>
    <submittedName>
        <fullName evidence="2">Uncharacterized protein</fullName>
    </submittedName>
</protein>
<feature type="transmembrane region" description="Helical" evidence="1">
    <location>
        <begin position="37"/>
        <end position="57"/>
    </location>
</feature>
<feature type="transmembrane region" description="Helical" evidence="1">
    <location>
        <begin position="201"/>
        <end position="220"/>
    </location>
</feature>
<keyword evidence="1" id="KW-0812">Transmembrane</keyword>
<keyword evidence="3" id="KW-1185">Reference proteome</keyword>
<evidence type="ECO:0000313" key="3">
    <source>
        <dbReference type="Proteomes" id="UP000000740"/>
    </source>
</evidence>
<name>B9LPZ8_HALLT</name>
<feature type="transmembrane region" description="Helical" evidence="1">
    <location>
        <begin position="176"/>
        <end position="195"/>
    </location>
</feature>
<dbReference type="GeneID" id="42369472"/>
<evidence type="ECO:0000313" key="2">
    <source>
        <dbReference type="EMBL" id="ACM57436.1"/>
    </source>
</evidence>
<dbReference type="KEGG" id="hla:Hlac_1858"/>
<dbReference type="HOGENOM" id="CLU_975219_0_0_2"/>
<dbReference type="AlphaFoldDB" id="B9LPZ8"/>
<proteinExistence type="predicted"/>
<dbReference type="EMBL" id="CP001365">
    <property type="protein sequence ID" value="ACM57436.1"/>
    <property type="molecule type" value="Genomic_DNA"/>
</dbReference>
<reference evidence="2 3" key="1">
    <citation type="journal article" date="2016" name="Stand. Genomic Sci.">
        <title>Complete genome sequence of the Antarctic Halorubrum lacusprofundi type strain ACAM 34.</title>
        <authorList>
            <person name="Anderson I.J."/>
            <person name="DasSarma P."/>
            <person name="Lucas S."/>
            <person name="Copeland A."/>
            <person name="Lapidus A."/>
            <person name="Del Rio T.G."/>
            <person name="Tice H."/>
            <person name="Dalin E."/>
            <person name="Bruce D.C."/>
            <person name="Goodwin L."/>
            <person name="Pitluck S."/>
            <person name="Sims D."/>
            <person name="Brettin T.S."/>
            <person name="Detter J.C."/>
            <person name="Han C.S."/>
            <person name="Larimer F."/>
            <person name="Hauser L."/>
            <person name="Land M."/>
            <person name="Ivanova N."/>
            <person name="Richardson P."/>
            <person name="Cavicchioli R."/>
            <person name="DasSarma S."/>
            <person name="Woese C.R."/>
            <person name="Kyrpides N.C."/>
        </authorList>
    </citation>
    <scope>NUCLEOTIDE SEQUENCE [LARGE SCALE GENOMIC DNA]</scope>
    <source>
        <strain evidence="3">ATCC 49239 / DSM 5036 / JCM 8891 / ACAM 34</strain>
    </source>
</reference>